<keyword evidence="2" id="KW-0472">Membrane</keyword>
<keyword evidence="4" id="KW-1185">Reference proteome</keyword>
<evidence type="ECO:0000313" key="3">
    <source>
        <dbReference type="EMBL" id="GIH87518.1"/>
    </source>
</evidence>
<evidence type="ECO:0000256" key="1">
    <source>
        <dbReference type="SAM" id="MobiDB-lite"/>
    </source>
</evidence>
<sequence>MRKNRRGGTNRLRRYGTSRGHAGGAGENTGTGVGEARTGQTGDRPAAAAVSTKRAPGPIGMIVLILLWAGAFLVPIPLSVPGIRLAAGGVGTPGTLTVEVCVHISRSDDDCEGTFVPDDGGPALRVSAPPHLEAGDEIPAQLTPEGDRAAQAGLRGVLGSLILPFLCVGGLGFLPYVILYSASRATRRHLRTAAIAGGVATAVSAAGMAAGLIAVYST</sequence>
<accession>A0A8J3S5E3</accession>
<protein>
    <submittedName>
        <fullName evidence="3">Uncharacterized protein</fullName>
    </submittedName>
</protein>
<keyword evidence="2" id="KW-1133">Transmembrane helix</keyword>
<dbReference type="RefSeq" id="WP_229803695.1">
    <property type="nucleotide sequence ID" value="NZ_BMQP01000041.1"/>
</dbReference>
<dbReference type="EMBL" id="BOOI01000061">
    <property type="protein sequence ID" value="GIH87518.1"/>
    <property type="molecule type" value="Genomic_DNA"/>
</dbReference>
<reference evidence="3" key="1">
    <citation type="submission" date="2021-01" db="EMBL/GenBank/DDBJ databases">
        <title>Whole genome shotgun sequence of Planobispora rosea NBRC 15558.</title>
        <authorList>
            <person name="Komaki H."/>
            <person name="Tamura T."/>
        </authorList>
    </citation>
    <scope>NUCLEOTIDE SEQUENCE</scope>
    <source>
        <strain evidence="3">NBRC 15558</strain>
    </source>
</reference>
<keyword evidence="2" id="KW-0812">Transmembrane</keyword>
<name>A0A8J3S5E3_PLARO</name>
<feature type="transmembrane region" description="Helical" evidence="2">
    <location>
        <begin position="161"/>
        <end position="182"/>
    </location>
</feature>
<evidence type="ECO:0000313" key="4">
    <source>
        <dbReference type="Proteomes" id="UP000655044"/>
    </source>
</evidence>
<evidence type="ECO:0000256" key="2">
    <source>
        <dbReference type="SAM" id="Phobius"/>
    </source>
</evidence>
<feature type="region of interest" description="Disordered" evidence="1">
    <location>
        <begin position="1"/>
        <end position="49"/>
    </location>
</feature>
<dbReference type="AlphaFoldDB" id="A0A8J3S5E3"/>
<feature type="transmembrane region" description="Helical" evidence="2">
    <location>
        <begin position="59"/>
        <end position="78"/>
    </location>
</feature>
<feature type="transmembrane region" description="Helical" evidence="2">
    <location>
        <begin position="194"/>
        <end position="216"/>
    </location>
</feature>
<organism evidence="3 4">
    <name type="scientific">Planobispora rosea</name>
    <dbReference type="NCBI Taxonomy" id="35762"/>
    <lineage>
        <taxon>Bacteria</taxon>
        <taxon>Bacillati</taxon>
        <taxon>Actinomycetota</taxon>
        <taxon>Actinomycetes</taxon>
        <taxon>Streptosporangiales</taxon>
        <taxon>Streptosporangiaceae</taxon>
        <taxon>Planobispora</taxon>
    </lineage>
</organism>
<proteinExistence type="predicted"/>
<feature type="compositionally biased region" description="Basic residues" evidence="1">
    <location>
        <begin position="1"/>
        <end position="16"/>
    </location>
</feature>
<gene>
    <name evidence="3" type="ORF">Pro02_59260</name>
</gene>
<feature type="compositionally biased region" description="Gly residues" evidence="1">
    <location>
        <begin position="21"/>
        <end position="33"/>
    </location>
</feature>
<comment type="caution">
    <text evidence="3">The sequence shown here is derived from an EMBL/GenBank/DDBJ whole genome shotgun (WGS) entry which is preliminary data.</text>
</comment>
<dbReference type="Proteomes" id="UP000655044">
    <property type="component" value="Unassembled WGS sequence"/>
</dbReference>